<dbReference type="AlphaFoldDB" id="A0A5M8PNH9"/>
<evidence type="ECO:0000313" key="1">
    <source>
        <dbReference type="EMBL" id="KAA6410500.1"/>
    </source>
</evidence>
<evidence type="ECO:0000313" key="2">
    <source>
        <dbReference type="Proteomes" id="UP000324767"/>
    </source>
</evidence>
<dbReference type="EMBL" id="VXIT01000009">
    <property type="protein sequence ID" value="KAA6410500.1"/>
    <property type="molecule type" value="Genomic_DNA"/>
</dbReference>
<name>A0A5M8PNH9_9LECA</name>
<organism evidence="1 2">
    <name type="scientific">Lasallia pustulata</name>
    <dbReference type="NCBI Taxonomy" id="136370"/>
    <lineage>
        <taxon>Eukaryota</taxon>
        <taxon>Fungi</taxon>
        <taxon>Dikarya</taxon>
        <taxon>Ascomycota</taxon>
        <taxon>Pezizomycotina</taxon>
        <taxon>Lecanoromycetes</taxon>
        <taxon>OSLEUM clade</taxon>
        <taxon>Umbilicariomycetidae</taxon>
        <taxon>Umbilicariales</taxon>
        <taxon>Umbilicariaceae</taxon>
        <taxon>Lasallia</taxon>
    </lineage>
</organism>
<sequence length="165" mass="18455">MLLSTKNITRSLRGQLRSMAAVTNIFEPMEAFRTKDMDKPRPTVVLTFEDQKKVSPRFLSGVVVVNGEELVIDDNDGKKRMVRVTYSTMRVLQYGAGETKILRSKSSCGSCSPAFITVLLRGTILDRGVIPHHHLPLGSTNPIEITIEVVLSSVNLKFYFDLNKN</sequence>
<accession>A0A5M8PNH9</accession>
<proteinExistence type="predicted"/>
<comment type="caution">
    <text evidence="1">The sequence shown here is derived from an EMBL/GenBank/DDBJ whole genome shotgun (WGS) entry which is preliminary data.</text>
</comment>
<dbReference type="Proteomes" id="UP000324767">
    <property type="component" value="Unassembled WGS sequence"/>
</dbReference>
<protein>
    <submittedName>
        <fullName evidence="1">Uncharacterized protein</fullName>
    </submittedName>
</protein>
<dbReference type="OrthoDB" id="5424532at2759"/>
<gene>
    <name evidence="1" type="ORF">FRX48_05922</name>
</gene>
<reference evidence="1 2" key="1">
    <citation type="submission" date="2019-09" db="EMBL/GenBank/DDBJ databases">
        <title>The hologenome of the rock-dwelling lichen Lasallia pustulata.</title>
        <authorList>
            <person name="Greshake Tzovaras B."/>
            <person name="Segers F."/>
            <person name="Bicker A."/>
            <person name="Dal Grande F."/>
            <person name="Otte J."/>
            <person name="Hankeln T."/>
            <person name="Schmitt I."/>
            <person name="Ebersberger I."/>
        </authorList>
    </citation>
    <scope>NUCLEOTIDE SEQUENCE [LARGE SCALE GENOMIC DNA]</scope>
    <source>
        <strain evidence="1">A1-1</strain>
    </source>
</reference>